<keyword evidence="5 18" id="KW-0812">Transmembrane</keyword>
<accession>A0A8C9RR36</accession>
<evidence type="ECO:0000256" key="17">
    <source>
        <dbReference type="SAM" id="MobiDB-lite"/>
    </source>
</evidence>
<dbReference type="GeneTree" id="ENSGT00940000157506"/>
<keyword evidence="7" id="KW-0677">Repeat</keyword>
<keyword evidence="8" id="KW-0130">Cell adhesion</keyword>
<feature type="signal peptide" evidence="19">
    <location>
        <begin position="1"/>
        <end position="37"/>
    </location>
</feature>
<feature type="transmembrane region" description="Helical" evidence="18">
    <location>
        <begin position="1141"/>
        <end position="1162"/>
    </location>
</feature>
<keyword evidence="9 18" id="KW-1133">Transmembrane helix</keyword>
<evidence type="ECO:0000256" key="14">
    <source>
        <dbReference type="ARBA" id="ARBA00023319"/>
    </source>
</evidence>
<evidence type="ECO:0000256" key="1">
    <source>
        <dbReference type="ARBA" id="ARBA00004251"/>
    </source>
</evidence>
<name>A0A8C9RR36_SCLFO</name>
<feature type="domain" description="Ig-like" evidence="20">
    <location>
        <begin position="443"/>
        <end position="524"/>
    </location>
</feature>
<dbReference type="FunFam" id="2.60.40.10:FF:000078">
    <property type="entry name" value="Neuronal cell adhesion molecule"/>
    <property type="match status" value="1"/>
</dbReference>
<reference evidence="22" key="3">
    <citation type="submission" date="2025-09" db="UniProtKB">
        <authorList>
            <consortium name="Ensembl"/>
        </authorList>
    </citation>
    <scope>IDENTIFICATION</scope>
</reference>
<evidence type="ECO:0000256" key="3">
    <source>
        <dbReference type="ARBA" id="ARBA00008588"/>
    </source>
</evidence>
<evidence type="ECO:0000256" key="2">
    <source>
        <dbReference type="ARBA" id="ARBA00004624"/>
    </source>
</evidence>
<dbReference type="InterPro" id="IPR003598">
    <property type="entry name" value="Ig_sub2"/>
</dbReference>
<dbReference type="GO" id="GO:0098609">
    <property type="term" value="P:cell-cell adhesion"/>
    <property type="evidence" value="ECO:0007669"/>
    <property type="project" value="TreeGrafter"/>
</dbReference>
<sequence length="1287" mass="142344">MPSAQRRQFGGTGRGTPVSLLLFSVLFISFCPGPGHTVIYIPEDYNISDLMQPPVITAHPESYTAFTAEDIVLTCEASGNPPPKFRWVKDGQQFDPASDPQVLTSEKSGTFSVVSGDGPISKYMGKYRCYASNELGTAISEEAQLITENTPILTKEKRQRKTVEEGDKAILNCNPPSSSTPPNIHWMDKNLQHIHQSDRVTKGLDGRLYFSHVIPSDSRDDYICHAQYVTARTILPKEPIQLIVTPSNSVVWHRKPHLLHPTGSETRVLALRGQSLVLECIPKGLPTPSVTWQRLTNGVLSTSRTSTQNFGRWLRFNSIDESDQGDYECIANNSQGTAKHFFTVTVEAAPYWIKKPASNLYAPGENVRLECHAEGIPTPTITWSLNGNPLSGLDPEPRRTVHGGTLRLGDVTKSDTAVYQCEASNKHGIILVNTYIHVIELPPQILTRDMKVYRVTQGQTAVLDCETFGSPRPKIQWNSDTLELVLSHAWVSQLVNGSLQISNASPKDSGSYMCSVFDSNLSIAASLDVLNRTVIISPPEHKRVQRGKSVTLTCDALVDDELRNPPPQTLWRKDGQKLHESSFDDKYTLGSSLIVANAQSEDEGLYTCEVITELDMTNASGSITVVDRPDPPFNLTLTNKQSRSLTLSWIPGNDHNSPINEFVVEYEELRSRKGHWQFLLNSSGDIQQVKIPLQPFCNYTFRVTAFNEFGRSEPSNPSETYRTPPAAPDRNPEDVRTISTEPGVLTIAWKEMDKYYFNGPGYQYKVMWRAAGHRSHWNQSAVSSSPFVVREAGTFQPFEIKVKAVNQLGEGPDPILVTGHSGEDRPLMAPQNIAITPVNGSVVQVKWVPVSRDSVQGHLLGYKIYLRRLGPQDMRGIRVQGGHESDNGDSWVVDVSGSNQVEEVLEGLRPYSKYELKMTAYNSKGEGPFSGPHEFDTPEGVPGAPASLTFDSPSETSLTLHWSPPRDPNGKLIGYLLHYQEILESNNGLMKVLRINDPDVYHITLDNLDPKIFYAFYLSASTSTGPGESIVRTAATLLDGGPPSNITVTAGETNVNLSWVAGERYRNVVFYIMYLNKNGGRWEMSEMINSTQSFYQLQGLQSGSQYRLSFLFNNSTFWEKEIKTEGPRPIQIEGGFATQGWFIGLISAIVLLLLVLLILCFIKRSKGVKDKEEGQVDSEARPMKDDAFGEYRSLESDNEEKRSVSQPSLGVESKLGSDDSLAGYGDSVDIQFNEDGSFIGQYSGHRDVPGAVGHDSSGATSPVNPMIMPPSYPGVPNSVTGILNRGN</sequence>
<evidence type="ECO:0000259" key="21">
    <source>
        <dbReference type="PROSITE" id="PS50853"/>
    </source>
</evidence>
<dbReference type="GeneID" id="108918419"/>
<evidence type="ECO:0000256" key="10">
    <source>
        <dbReference type="ARBA" id="ARBA00023136"/>
    </source>
</evidence>
<dbReference type="InterPro" id="IPR026966">
    <property type="entry name" value="Neurofascin/L1/NrCAM_C"/>
</dbReference>
<organism evidence="22 23">
    <name type="scientific">Scleropages formosus</name>
    <name type="common">Asian bonytongue</name>
    <name type="synonym">Osteoglossum formosum</name>
    <dbReference type="NCBI Taxonomy" id="113540"/>
    <lineage>
        <taxon>Eukaryota</taxon>
        <taxon>Metazoa</taxon>
        <taxon>Chordata</taxon>
        <taxon>Craniata</taxon>
        <taxon>Vertebrata</taxon>
        <taxon>Euteleostomi</taxon>
        <taxon>Actinopterygii</taxon>
        <taxon>Neopterygii</taxon>
        <taxon>Teleostei</taxon>
        <taxon>Osteoglossocephala</taxon>
        <taxon>Osteoglossomorpha</taxon>
        <taxon>Osteoglossiformes</taxon>
        <taxon>Osteoglossidae</taxon>
        <taxon>Scleropages</taxon>
    </lineage>
</organism>
<reference evidence="22 23" key="1">
    <citation type="submission" date="2019-04" db="EMBL/GenBank/DDBJ databases">
        <authorList>
            <consortium name="Wellcome Sanger Institute Data Sharing"/>
        </authorList>
    </citation>
    <scope>NUCLEOTIDE SEQUENCE [LARGE SCALE GENOMIC DNA]</scope>
</reference>
<evidence type="ECO:0000313" key="22">
    <source>
        <dbReference type="Ensembl" id="ENSSFOP00015018618.2"/>
    </source>
</evidence>
<dbReference type="SUPFAM" id="SSF49265">
    <property type="entry name" value="Fibronectin type III"/>
    <property type="match status" value="3"/>
</dbReference>
<dbReference type="InterPro" id="IPR013098">
    <property type="entry name" value="Ig_I-set"/>
</dbReference>
<protein>
    <recommendedName>
        <fullName evidence="16">Neural cell adhesion molecule L1</fullName>
    </recommendedName>
</protein>
<dbReference type="InterPro" id="IPR003599">
    <property type="entry name" value="Ig_sub"/>
</dbReference>
<feature type="domain" description="Ig-like" evidence="20">
    <location>
        <begin position="151"/>
        <end position="235"/>
    </location>
</feature>
<dbReference type="GO" id="GO:0005886">
    <property type="term" value="C:plasma membrane"/>
    <property type="evidence" value="ECO:0007669"/>
    <property type="project" value="UniProtKB-SubCell"/>
</dbReference>
<evidence type="ECO:0000256" key="11">
    <source>
        <dbReference type="ARBA" id="ARBA00023157"/>
    </source>
</evidence>
<comment type="function">
    <text evidence="15">Neural cell adhesion molecule involved in the dynamics of cell adhesion and in the generation of transmembrane signals at tyrosine kinase receptors. During brain development, critical in multiple processes, including neuronal migration, axonal growth and fasciculation, and synaptogenesis. In the mature brain, plays a role in the dynamics of neuronal structure and function, including synaptic plasticity.</text>
</comment>
<feature type="domain" description="Fibronectin type-III" evidence="21">
    <location>
        <begin position="944"/>
        <end position="1040"/>
    </location>
</feature>
<dbReference type="CDD" id="cd00063">
    <property type="entry name" value="FN3"/>
    <property type="match status" value="5"/>
</dbReference>
<dbReference type="Pfam" id="PF13882">
    <property type="entry name" value="Bravo_FIGEY"/>
    <property type="match status" value="1"/>
</dbReference>
<keyword evidence="4" id="KW-1003">Cell membrane</keyword>
<evidence type="ECO:0000256" key="4">
    <source>
        <dbReference type="ARBA" id="ARBA00022475"/>
    </source>
</evidence>
<dbReference type="PANTHER" id="PTHR44170:SF36">
    <property type="entry name" value="L1 CELL ADHESION MOLECULE"/>
    <property type="match status" value="1"/>
</dbReference>
<dbReference type="Pfam" id="PF13927">
    <property type="entry name" value="Ig_3"/>
    <property type="match status" value="5"/>
</dbReference>
<dbReference type="Pfam" id="PF07679">
    <property type="entry name" value="I-set"/>
    <property type="match status" value="1"/>
</dbReference>
<reference evidence="22" key="2">
    <citation type="submission" date="2025-08" db="UniProtKB">
        <authorList>
            <consortium name="Ensembl"/>
        </authorList>
    </citation>
    <scope>IDENTIFICATION</scope>
</reference>
<evidence type="ECO:0000256" key="18">
    <source>
        <dbReference type="SAM" id="Phobius"/>
    </source>
</evidence>
<dbReference type="InterPro" id="IPR036116">
    <property type="entry name" value="FN3_sf"/>
</dbReference>
<feature type="domain" description="Ig-like" evidence="20">
    <location>
        <begin position="532"/>
        <end position="624"/>
    </location>
</feature>
<keyword evidence="6 19" id="KW-0732">Signal</keyword>
<dbReference type="Pfam" id="PF00041">
    <property type="entry name" value="fn3"/>
    <property type="match status" value="3"/>
</dbReference>
<feature type="chain" id="PRO_5034920274" description="Neural cell adhesion molecule L1" evidence="19">
    <location>
        <begin position="38"/>
        <end position="1287"/>
    </location>
</feature>
<dbReference type="PANTHER" id="PTHR44170">
    <property type="entry name" value="PROTEIN SIDEKICK"/>
    <property type="match status" value="1"/>
</dbReference>
<comment type="subcellular location">
    <subcellularLocation>
        <location evidence="1">Cell membrane</location>
        <topology evidence="1">Single-pass type I membrane protein</topology>
    </subcellularLocation>
    <subcellularLocation>
        <location evidence="2">Cell projection</location>
        <location evidence="2">Growth cone</location>
    </subcellularLocation>
</comment>
<feature type="region of interest" description="Disordered" evidence="17">
    <location>
        <begin position="710"/>
        <end position="735"/>
    </location>
</feature>
<feature type="domain" description="Fibronectin type-III" evidence="21">
    <location>
        <begin position="728"/>
        <end position="824"/>
    </location>
</feature>
<evidence type="ECO:0000256" key="8">
    <source>
        <dbReference type="ARBA" id="ARBA00022889"/>
    </source>
</evidence>
<feature type="domain" description="Ig-like" evidence="20">
    <location>
        <begin position="54"/>
        <end position="147"/>
    </location>
</feature>
<keyword evidence="11" id="KW-1015">Disulfide bond</keyword>
<evidence type="ECO:0000256" key="16">
    <source>
        <dbReference type="ARBA" id="ARBA00074488"/>
    </source>
</evidence>
<dbReference type="RefSeq" id="XP_018581126.2">
    <property type="nucleotide sequence ID" value="XM_018725610.2"/>
</dbReference>
<feature type="compositionally biased region" description="Basic and acidic residues" evidence="17">
    <location>
        <begin position="1171"/>
        <end position="1203"/>
    </location>
</feature>
<comment type="similarity">
    <text evidence="3">Belongs to the immunoglobulin superfamily. L1/neurofascin/NgCAM family.</text>
</comment>
<feature type="region of interest" description="Disordered" evidence="17">
    <location>
        <begin position="1171"/>
        <end position="1216"/>
    </location>
</feature>
<dbReference type="FunFam" id="2.60.40.10:FF:000057">
    <property type="entry name" value="neural cell adhesion molecule L1"/>
    <property type="match status" value="1"/>
</dbReference>
<dbReference type="SMART" id="SM00409">
    <property type="entry name" value="IG"/>
    <property type="match status" value="6"/>
</dbReference>
<keyword evidence="13" id="KW-0966">Cell projection</keyword>
<dbReference type="SMART" id="SM00060">
    <property type="entry name" value="FN3"/>
    <property type="match status" value="5"/>
</dbReference>
<feature type="domain" description="Fibronectin type-III" evidence="21">
    <location>
        <begin position="829"/>
        <end position="940"/>
    </location>
</feature>
<dbReference type="FunFam" id="2.60.40.10:FF:000367">
    <property type="entry name" value="Neural cell adhesion molecule L1-like protein"/>
    <property type="match status" value="1"/>
</dbReference>
<gene>
    <name evidence="22" type="primary">LOC108918419</name>
</gene>
<dbReference type="InterPro" id="IPR013783">
    <property type="entry name" value="Ig-like_fold"/>
</dbReference>
<feature type="domain" description="Ig-like" evidence="20">
    <location>
        <begin position="350"/>
        <end position="437"/>
    </location>
</feature>
<dbReference type="Gene3D" id="2.60.40.10">
    <property type="entry name" value="Immunoglobulins"/>
    <property type="match status" value="11"/>
</dbReference>
<evidence type="ECO:0000256" key="9">
    <source>
        <dbReference type="ARBA" id="ARBA00022989"/>
    </source>
</evidence>
<feature type="domain" description="Ig-like" evidence="20">
    <location>
        <begin position="256"/>
        <end position="345"/>
    </location>
</feature>
<dbReference type="SUPFAM" id="SSF48726">
    <property type="entry name" value="Immunoglobulin"/>
    <property type="match status" value="6"/>
</dbReference>
<keyword evidence="12" id="KW-0325">Glycoprotein</keyword>
<dbReference type="OrthoDB" id="6244967at2759"/>
<evidence type="ECO:0000256" key="13">
    <source>
        <dbReference type="ARBA" id="ARBA00023273"/>
    </source>
</evidence>
<proteinExistence type="inferred from homology"/>
<dbReference type="PROSITE" id="PS50853">
    <property type="entry name" value="FN3"/>
    <property type="match status" value="5"/>
</dbReference>
<evidence type="ECO:0000256" key="6">
    <source>
        <dbReference type="ARBA" id="ARBA00022729"/>
    </source>
</evidence>
<dbReference type="FunFam" id="2.60.40.10:FF:000028">
    <property type="entry name" value="Neuronal cell adhesion molecule"/>
    <property type="match status" value="1"/>
</dbReference>
<dbReference type="PROSITE" id="PS50835">
    <property type="entry name" value="IG_LIKE"/>
    <property type="match status" value="6"/>
</dbReference>
<keyword evidence="14" id="KW-0393">Immunoglobulin domain</keyword>
<evidence type="ECO:0000256" key="15">
    <source>
        <dbReference type="ARBA" id="ARBA00060042"/>
    </source>
</evidence>
<dbReference type="Proteomes" id="UP000694397">
    <property type="component" value="Chromosome 22"/>
</dbReference>
<feature type="domain" description="Fibronectin type-III" evidence="21">
    <location>
        <begin position="1042"/>
        <end position="1127"/>
    </location>
</feature>
<dbReference type="InterPro" id="IPR007110">
    <property type="entry name" value="Ig-like_dom"/>
</dbReference>
<evidence type="ECO:0000313" key="23">
    <source>
        <dbReference type="Proteomes" id="UP000694397"/>
    </source>
</evidence>
<evidence type="ECO:0000259" key="20">
    <source>
        <dbReference type="PROSITE" id="PS50835"/>
    </source>
</evidence>
<dbReference type="Ensembl" id="ENSSFOT00015018830.2">
    <property type="protein sequence ID" value="ENSSFOP00015018618.2"/>
    <property type="gene ID" value="ENSSFOG00015011930.2"/>
</dbReference>
<evidence type="ECO:0000256" key="19">
    <source>
        <dbReference type="SAM" id="SignalP"/>
    </source>
</evidence>
<dbReference type="FunFam" id="2.60.40.10:FF:000600">
    <property type="entry name" value="Contactin 2"/>
    <property type="match status" value="1"/>
</dbReference>
<dbReference type="SMART" id="SM00408">
    <property type="entry name" value="IGc2"/>
    <property type="match status" value="5"/>
</dbReference>
<keyword evidence="23" id="KW-1185">Reference proteome</keyword>
<dbReference type="GO" id="GO:0030426">
    <property type="term" value="C:growth cone"/>
    <property type="evidence" value="ECO:0007669"/>
    <property type="project" value="UniProtKB-SubCell"/>
</dbReference>
<dbReference type="InterPro" id="IPR003961">
    <property type="entry name" value="FN3_dom"/>
</dbReference>
<dbReference type="InterPro" id="IPR036179">
    <property type="entry name" value="Ig-like_dom_sf"/>
</dbReference>
<evidence type="ECO:0000256" key="7">
    <source>
        <dbReference type="ARBA" id="ARBA00022737"/>
    </source>
</evidence>
<evidence type="ECO:0000256" key="12">
    <source>
        <dbReference type="ARBA" id="ARBA00023180"/>
    </source>
</evidence>
<evidence type="ECO:0000256" key="5">
    <source>
        <dbReference type="ARBA" id="ARBA00022692"/>
    </source>
</evidence>
<dbReference type="FunFam" id="2.60.40.10:FF:000005">
    <property type="entry name" value="Neuronal cell adhesion molecule"/>
    <property type="match status" value="1"/>
</dbReference>
<keyword evidence="10 18" id="KW-0472">Membrane</keyword>
<feature type="domain" description="Fibronectin type-III" evidence="21">
    <location>
        <begin position="631"/>
        <end position="726"/>
    </location>
</feature>